<dbReference type="InterPro" id="IPR051159">
    <property type="entry name" value="Hexapeptide_acetyltransf"/>
</dbReference>
<sequence length="197" mass="20904">MSQRGFVVTSLGKLVDEPWYYFERAAAILRARALFRGATLGPRVGAKGRVDATLEGVCRLGARVTFRGGMIPTQLRVHRGGTLTVGEDAVVNYGVLIEVHDRVEIGARAMIASMSRICDRDGTRTGPVVIEDDVWIAHGALIQPGVHIGAGAVVSAGSVVTDDVPSRFMASGNPARMAPLALVRPSATCSNTVKPRN</sequence>
<dbReference type="KEGG" id="vin:AKJ08_1833"/>
<dbReference type="Gene3D" id="2.160.10.10">
    <property type="entry name" value="Hexapeptide repeat proteins"/>
    <property type="match status" value="1"/>
</dbReference>
<accession>A0A0K1PDG3</accession>
<dbReference type="CDD" id="cd04647">
    <property type="entry name" value="LbH_MAT_like"/>
    <property type="match status" value="1"/>
</dbReference>
<protein>
    <submittedName>
        <fullName evidence="1">Maltose O-acetyltransferase</fullName>
    </submittedName>
</protein>
<evidence type="ECO:0000313" key="1">
    <source>
        <dbReference type="EMBL" id="AKU91446.1"/>
    </source>
</evidence>
<dbReference type="RefSeq" id="WP_050725753.1">
    <property type="nucleotide sequence ID" value="NZ_CP012332.1"/>
</dbReference>
<dbReference type="InterPro" id="IPR001451">
    <property type="entry name" value="Hexapep"/>
</dbReference>
<dbReference type="PANTHER" id="PTHR23416:SF78">
    <property type="entry name" value="LIPOPOLYSACCHARIDE BIOSYNTHESIS O-ACETYL TRANSFERASE WBBJ-RELATED"/>
    <property type="match status" value="1"/>
</dbReference>
<name>A0A0K1PDG3_9BACT</name>
<keyword evidence="1" id="KW-0808">Transferase</keyword>
<gene>
    <name evidence="1" type="ORF">AKJ08_1833</name>
</gene>
<proteinExistence type="predicted"/>
<dbReference type="Pfam" id="PF00132">
    <property type="entry name" value="Hexapep"/>
    <property type="match status" value="1"/>
</dbReference>
<dbReference type="EMBL" id="CP012332">
    <property type="protein sequence ID" value="AKU91446.1"/>
    <property type="molecule type" value="Genomic_DNA"/>
</dbReference>
<dbReference type="PANTHER" id="PTHR23416">
    <property type="entry name" value="SIALIC ACID SYNTHASE-RELATED"/>
    <property type="match status" value="1"/>
</dbReference>
<keyword evidence="2" id="KW-1185">Reference proteome</keyword>
<dbReference type="STRING" id="1391653.AKJ08_1833"/>
<dbReference type="GO" id="GO:0016740">
    <property type="term" value="F:transferase activity"/>
    <property type="evidence" value="ECO:0007669"/>
    <property type="project" value="UniProtKB-KW"/>
</dbReference>
<evidence type="ECO:0000313" key="2">
    <source>
        <dbReference type="Proteomes" id="UP000055590"/>
    </source>
</evidence>
<dbReference type="InterPro" id="IPR011004">
    <property type="entry name" value="Trimer_LpxA-like_sf"/>
</dbReference>
<dbReference type="AlphaFoldDB" id="A0A0K1PDG3"/>
<organism evidence="1 2">
    <name type="scientific">Vulgatibacter incomptus</name>
    <dbReference type="NCBI Taxonomy" id="1391653"/>
    <lineage>
        <taxon>Bacteria</taxon>
        <taxon>Pseudomonadati</taxon>
        <taxon>Myxococcota</taxon>
        <taxon>Myxococcia</taxon>
        <taxon>Myxococcales</taxon>
        <taxon>Cystobacterineae</taxon>
        <taxon>Vulgatibacteraceae</taxon>
        <taxon>Vulgatibacter</taxon>
    </lineage>
</organism>
<dbReference type="Proteomes" id="UP000055590">
    <property type="component" value="Chromosome"/>
</dbReference>
<dbReference type="SUPFAM" id="SSF51161">
    <property type="entry name" value="Trimeric LpxA-like enzymes"/>
    <property type="match status" value="1"/>
</dbReference>
<reference evidence="1 2" key="1">
    <citation type="submission" date="2015-08" db="EMBL/GenBank/DDBJ databases">
        <authorList>
            <person name="Babu N.S."/>
            <person name="Beckwith C.J."/>
            <person name="Beseler K.G."/>
            <person name="Brison A."/>
            <person name="Carone J.V."/>
            <person name="Caskin T.P."/>
            <person name="Diamond M."/>
            <person name="Durham M.E."/>
            <person name="Foxe J.M."/>
            <person name="Go M."/>
            <person name="Henderson B.A."/>
            <person name="Jones I.B."/>
            <person name="McGettigan J.A."/>
            <person name="Micheletti S.J."/>
            <person name="Nasrallah M.E."/>
            <person name="Ortiz D."/>
            <person name="Piller C.R."/>
            <person name="Privatt S.R."/>
            <person name="Schneider S.L."/>
            <person name="Sharp S."/>
            <person name="Smith T.C."/>
            <person name="Stanton J.D."/>
            <person name="Ullery H.E."/>
            <person name="Wilson R.J."/>
            <person name="Serrano M.G."/>
            <person name="Buck G."/>
            <person name="Lee V."/>
            <person name="Wang Y."/>
            <person name="Carvalho R."/>
            <person name="Voegtly L."/>
            <person name="Shi R."/>
            <person name="Duckworth R."/>
            <person name="Johnson A."/>
            <person name="Loviza R."/>
            <person name="Walstead R."/>
            <person name="Shah Z."/>
            <person name="Kiflezghi M."/>
            <person name="Wade K."/>
            <person name="Ball S.L."/>
            <person name="Bradley K.W."/>
            <person name="Asai D.J."/>
            <person name="Bowman C.A."/>
            <person name="Russell D.A."/>
            <person name="Pope W.H."/>
            <person name="Jacobs-Sera D."/>
            <person name="Hendrix R.W."/>
            <person name="Hatfull G.F."/>
        </authorList>
    </citation>
    <scope>NUCLEOTIDE SEQUENCE [LARGE SCALE GENOMIC DNA]</scope>
    <source>
        <strain evidence="1 2">DSM 27710</strain>
    </source>
</reference>